<evidence type="ECO:0000313" key="3">
    <source>
        <dbReference type="EMBL" id="GAA4449263.1"/>
    </source>
</evidence>
<protein>
    <submittedName>
        <fullName evidence="3">Serpin family protein</fullName>
    </submittedName>
</protein>
<dbReference type="InterPro" id="IPR042185">
    <property type="entry name" value="Serpin_sf_2"/>
</dbReference>
<evidence type="ECO:0000256" key="1">
    <source>
        <dbReference type="RuleBase" id="RU000411"/>
    </source>
</evidence>
<dbReference type="InterPro" id="IPR000215">
    <property type="entry name" value="Serpin_fam"/>
</dbReference>
<reference evidence="4" key="1">
    <citation type="journal article" date="2019" name="Int. J. Syst. Evol. Microbiol.">
        <title>The Global Catalogue of Microorganisms (GCM) 10K type strain sequencing project: providing services to taxonomists for standard genome sequencing and annotation.</title>
        <authorList>
            <consortium name="The Broad Institute Genomics Platform"/>
            <consortium name="The Broad Institute Genome Sequencing Center for Infectious Disease"/>
            <person name="Wu L."/>
            <person name="Ma J."/>
        </authorList>
    </citation>
    <scope>NUCLEOTIDE SEQUENCE [LARGE SCALE GENOMIC DNA]</scope>
    <source>
        <strain evidence="4">JCM 17927</strain>
    </source>
</reference>
<dbReference type="InterPro" id="IPR023796">
    <property type="entry name" value="Serpin_dom"/>
</dbReference>
<proteinExistence type="inferred from homology"/>
<dbReference type="PANTHER" id="PTHR11461:SF211">
    <property type="entry name" value="GH10112P-RELATED"/>
    <property type="match status" value="1"/>
</dbReference>
<name>A0ABP8MEZ1_9BACT</name>
<dbReference type="Proteomes" id="UP001501175">
    <property type="component" value="Unassembled WGS sequence"/>
</dbReference>
<keyword evidence="4" id="KW-1185">Reference proteome</keyword>
<dbReference type="RefSeq" id="WP_345240897.1">
    <property type="nucleotide sequence ID" value="NZ_BAABHD010000005.1"/>
</dbReference>
<dbReference type="Gene3D" id="2.30.39.10">
    <property type="entry name" value="Alpha-1-antitrypsin, domain 1"/>
    <property type="match status" value="1"/>
</dbReference>
<dbReference type="CDD" id="cd19588">
    <property type="entry name" value="serpin_miropin-like"/>
    <property type="match status" value="1"/>
</dbReference>
<evidence type="ECO:0000259" key="2">
    <source>
        <dbReference type="SMART" id="SM00093"/>
    </source>
</evidence>
<dbReference type="SMART" id="SM00093">
    <property type="entry name" value="SERPIN"/>
    <property type="match status" value="1"/>
</dbReference>
<dbReference type="PANTHER" id="PTHR11461">
    <property type="entry name" value="SERINE PROTEASE INHIBITOR, SERPIN"/>
    <property type="match status" value="1"/>
</dbReference>
<feature type="domain" description="Serpin" evidence="2">
    <location>
        <begin position="56"/>
        <end position="409"/>
    </location>
</feature>
<comment type="caution">
    <text evidence="3">The sequence shown here is derived from an EMBL/GenBank/DDBJ whole genome shotgun (WGS) entry which is preliminary data.</text>
</comment>
<dbReference type="Pfam" id="PF00079">
    <property type="entry name" value="Serpin"/>
    <property type="match status" value="1"/>
</dbReference>
<dbReference type="Gene3D" id="3.30.497.10">
    <property type="entry name" value="Antithrombin, subunit I, domain 2"/>
    <property type="match status" value="1"/>
</dbReference>
<dbReference type="InterPro" id="IPR036186">
    <property type="entry name" value="Serpin_sf"/>
</dbReference>
<comment type="similarity">
    <text evidence="1">Belongs to the serpin family.</text>
</comment>
<dbReference type="InterPro" id="IPR042178">
    <property type="entry name" value="Serpin_sf_1"/>
</dbReference>
<sequence>MKASTFSRTGILIGLFLGIAALVGLSCQRNLMTEPVPNRVMQVPATFAGQTTDFAFEVFKRVNEAEGPAKNVFISPLSLHMALGMVLNGADGATAQEIQKTLKLDAQTLAEANQTYTYLLENLPKADSRVTLGLANSVWYRQGYSVEQTFQDVLRETFKAEIAGLDFGSATAKDRINGWADQQTNGRIKKVLDQVPPNSVMFLMNALYFKGDWKIPFDPGKTVDMPFLLPESGQKMVKMMRTTAEFRRTFHPAYTAFELPYGNGQFAMTVLLPQENITADAVLKSVSASEWSQLQKDMTAGPIAIGLPKFTLEYESKLNDILKSMGMPTAFTGAATFTKMNRNGGLFIDFVKQNTFVAVDEKGTEAAAVTTVGMVESLPPSAICNRPFVVIIHEKTSGTVLFMGKISNPHM</sequence>
<dbReference type="EMBL" id="BAABHD010000005">
    <property type="protein sequence ID" value="GAA4449263.1"/>
    <property type="molecule type" value="Genomic_DNA"/>
</dbReference>
<gene>
    <name evidence="3" type="ORF">GCM10023189_08480</name>
</gene>
<dbReference type="PROSITE" id="PS51257">
    <property type="entry name" value="PROKAR_LIPOPROTEIN"/>
    <property type="match status" value="1"/>
</dbReference>
<evidence type="ECO:0000313" key="4">
    <source>
        <dbReference type="Proteomes" id="UP001501175"/>
    </source>
</evidence>
<accession>A0ABP8MEZ1</accession>
<organism evidence="3 4">
    <name type="scientific">Nibrella saemangeumensis</name>
    <dbReference type="NCBI Taxonomy" id="1084526"/>
    <lineage>
        <taxon>Bacteria</taxon>
        <taxon>Pseudomonadati</taxon>
        <taxon>Bacteroidota</taxon>
        <taxon>Cytophagia</taxon>
        <taxon>Cytophagales</taxon>
        <taxon>Spirosomataceae</taxon>
        <taxon>Nibrella</taxon>
    </lineage>
</organism>
<dbReference type="SUPFAM" id="SSF56574">
    <property type="entry name" value="Serpins"/>
    <property type="match status" value="1"/>
</dbReference>